<dbReference type="AlphaFoldDB" id="A0A330M177"/>
<dbReference type="PANTHER" id="PTHR34406:SF1">
    <property type="entry name" value="PROTEIN YCEI"/>
    <property type="match status" value="1"/>
</dbReference>
<organism evidence="3 4">
    <name type="scientific">Shewanella benthica</name>
    <dbReference type="NCBI Taxonomy" id="43661"/>
    <lineage>
        <taxon>Bacteria</taxon>
        <taxon>Pseudomonadati</taxon>
        <taxon>Pseudomonadota</taxon>
        <taxon>Gammaproteobacteria</taxon>
        <taxon>Alteromonadales</taxon>
        <taxon>Shewanellaceae</taxon>
        <taxon>Shewanella</taxon>
    </lineage>
</organism>
<proteinExistence type="predicted"/>
<dbReference type="KEGG" id="sbk:SHEWBE_2436"/>
<evidence type="ECO:0000313" key="4">
    <source>
        <dbReference type="Proteomes" id="UP000250123"/>
    </source>
</evidence>
<dbReference type="PANTHER" id="PTHR34406">
    <property type="entry name" value="PROTEIN YCEI"/>
    <property type="match status" value="1"/>
</dbReference>
<feature type="chain" id="PRO_5016457103" description="Lipid/polyisoprenoid-binding YceI-like domain-containing protein" evidence="1">
    <location>
        <begin position="20"/>
        <end position="191"/>
    </location>
</feature>
<accession>A0A330M177</accession>
<dbReference type="InterPro" id="IPR027016">
    <property type="entry name" value="UCP029811"/>
</dbReference>
<sequence length="191" mass="20522">MNKLLIGILLCSIGGAASATPWTVDSKNSNVNFISTKKINVAEVHHFNSFSGQLDDSGKFSLTIDLASVWTNIEIRDTRMKELLFEVGVYPRLVLSSNIDLPKLADIAVGGTSVMELSAELSMHGKKQTLSIRVTIAKLSENRLLVVSTQPIIVNAANFALTPGIDKLTAIAGLTSISQAVPVSFVLNLTR</sequence>
<keyword evidence="1" id="KW-0732">Signal</keyword>
<dbReference type="Pfam" id="PF04264">
    <property type="entry name" value="YceI"/>
    <property type="match status" value="1"/>
</dbReference>
<feature type="signal peptide" evidence="1">
    <location>
        <begin position="1"/>
        <end position="19"/>
    </location>
</feature>
<dbReference type="Proteomes" id="UP000250123">
    <property type="component" value="Chromosome SHEWBE"/>
</dbReference>
<gene>
    <name evidence="3" type="ORF">SHEWBE_2436</name>
</gene>
<dbReference type="Gene3D" id="2.40.128.110">
    <property type="entry name" value="Lipid/polyisoprenoid-binding, YceI-like"/>
    <property type="match status" value="1"/>
</dbReference>
<dbReference type="RefSeq" id="WP_112352596.1">
    <property type="nucleotide sequence ID" value="NZ_LS483452.1"/>
</dbReference>
<name>A0A330M177_9GAMM</name>
<dbReference type="SUPFAM" id="SSF101874">
    <property type="entry name" value="YceI-like"/>
    <property type="match status" value="1"/>
</dbReference>
<dbReference type="OrthoDB" id="9793816at2"/>
<feature type="domain" description="Lipid/polyisoprenoid-binding YceI-like" evidence="2">
    <location>
        <begin position="21"/>
        <end position="190"/>
    </location>
</feature>
<protein>
    <recommendedName>
        <fullName evidence="2">Lipid/polyisoprenoid-binding YceI-like domain-containing protein</fullName>
    </recommendedName>
</protein>
<dbReference type="SMART" id="SM00867">
    <property type="entry name" value="YceI"/>
    <property type="match status" value="1"/>
</dbReference>
<reference evidence="4" key="1">
    <citation type="submission" date="2018-06" db="EMBL/GenBank/DDBJ databases">
        <authorList>
            <person name="Cea G.-C."/>
            <person name="William W."/>
        </authorList>
    </citation>
    <scope>NUCLEOTIDE SEQUENCE [LARGE SCALE GENOMIC DNA]</scope>
    <source>
        <strain evidence="4">DB21MT-2</strain>
    </source>
</reference>
<dbReference type="PIRSF" id="PIRSF029811">
    <property type="entry name" value="UCP029811"/>
    <property type="match status" value="1"/>
</dbReference>
<dbReference type="EMBL" id="LS483452">
    <property type="protein sequence ID" value="SQH76399.1"/>
    <property type="molecule type" value="Genomic_DNA"/>
</dbReference>
<evidence type="ECO:0000313" key="3">
    <source>
        <dbReference type="EMBL" id="SQH76399.1"/>
    </source>
</evidence>
<evidence type="ECO:0000259" key="2">
    <source>
        <dbReference type="SMART" id="SM00867"/>
    </source>
</evidence>
<dbReference type="InterPro" id="IPR007372">
    <property type="entry name" value="Lipid/polyisoprenoid-bd_YceI"/>
</dbReference>
<dbReference type="InterPro" id="IPR036761">
    <property type="entry name" value="TTHA0802/YceI-like_sf"/>
</dbReference>
<evidence type="ECO:0000256" key="1">
    <source>
        <dbReference type="SAM" id="SignalP"/>
    </source>
</evidence>